<dbReference type="EMBL" id="JAIWYP010000005">
    <property type="protein sequence ID" value="KAH3826019.1"/>
    <property type="molecule type" value="Genomic_DNA"/>
</dbReference>
<protein>
    <submittedName>
        <fullName evidence="1">Uncharacterized protein</fullName>
    </submittedName>
</protein>
<name>A0A9D4H2W3_DREPO</name>
<accession>A0A9D4H2W3</accession>
<gene>
    <name evidence="1" type="ORF">DPMN_127908</name>
</gene>
<dbReference type="PANTHER" id="PTHR47773">
    <property type="entry name" value="SI:DKEY-9I5.2-RELATED"/>
    <property type="match status" value="1"/>
</dbReference>
<proteinExistence type="predicted"/>
<evidence type="ECO:0000313" key="1">
    <source>
        <dbReference type="EMBL" id="KAH3826019.1"/>
    </source>
</evidence>
<dbReference type="AlphaFoldDB" id="A0A9D4H2W3"/>
<dbReference type="Proteomes" id="UP000828390">
    <property type="component" value="Unassembled WGS sequence"/>
</dbReference>
<dbReference type="PANTHER" id="PTHR47773:SF1">
    <property type="entry name" value="C2H2-TYPE DOMAIN-CONTAINING PROTEIN"/>
    <property type="match status" value="1"/>
</dbReference>
<keyword evidence="2" id="KW-1185">Reference proteome</keyword>
<evidence type="ECO:0000313" key="2">
    <source>
        <dbReference type="Proteomes" id="UP000828390"/>
    </source>
</evidence>
<organism evidence="1 2">
    <name type="scientific">Dreissena polymorpha</name>
    <name type="common">Zebra mussel</name>
    <name type="synonym">Mytilus polymorpha</name>
    <dbReference type="NCBI Taxonomy" id="45954"/>
    <lineage>
        <taxon>Eukaryota</taxon>
        <taxon>Metazoa</taxon>
        <taxon>Spiralia</taxon>
        <taxon>Lophotrochozoa</taxon>
        <taxon>Mollusca</taxon>
        <taxon>Bivalvia</taxon>
        <taxon>Autobranchia</taxon>
        <taxon>Heteroconchia</taxon>
        <taxon>Euheterodonta</taxon>
        <taxon>Imparidentia</taxon>
        <taxon>Neoheterodontei</taxon>
        <taxon>Myida</taxon>
        <taxon>Dreissenoidea</taxon>
        <taxon>Dreissenidae</taxon>
        <taxon>Dreissena</taxon>
    </lineage>
</organism>
<sequence length="175" mass="19701">MGDEGRDTVGVPLFDTEVMTEVWAKQRKHVQCIQDPEGISLYTVTGTAKKAGVVLCKYRCARGSVSLESFHNHLAKFIPGTTASDTHFQSYLLDGLMRWNEDRELVTTGDSNYSGQMQSTVNELSLKLLDRKLIVNFRPPMKYTGKYLCNTCTVSANMQAISIFTVSNMHFTNFR</sequence>
<reference evidence="1" key="1">
    <citation type="journal article" date="2019" name="bioRxiv">
        <title>The Genome of the Zebra Mussel, Dreissena polymorpha: A Resource for Invasive Species Research.</title>
        <authorList>
            <person name="McCartney M.A."/>
            <person name="Auch B."/>
            <person name="Kono T."/>
            <person name="Mallez S."/>
            <person name="Zhang Y."/>
            <person name="Obille A."/>
            <person name="Becker A."/>
            <person name="Abrahante J.E."/>
            <person name="Garbe J."/>
            <person name="Badalamenti J.P."/>
            <person name="Herman A."/>
            <person name="Mangelson H."/>
            <person name="Liachko I."/>
            <person name="Sullivan S."/>
            <person name="Sone E.D."/>
            <person name="Koren S."/>
            <person name="Silverstein K.A.T."/>
            <person name="Beckman K.B."/>
            <person name="Gohl D.M."/>
        </authorList>
    </citation>
    <scope>NUCLEOTIDE SEQUENCE</scope>
    <source>
        <strain evidence="1">Duluth1</strain>
        <tissue evidence="1">Whole animal</tissue>
    </source>
</reference>
<reference evidence="1" key="2">
    <citation type="submission" date="2020-11" db="EMBL/GenBank/DDBJ databases">
        <authorList>
            <person name="McCartney M.A."/>
            <person name="Auch B."/>
            <person name="Kono T."/>
            <person name="Mallez S."/>
            <person name="Becker A."/>
            <person name="Gohl D.M."/>
            <person name="Silverstein K.A.T."/>
            <person name="Koren S."/>
            <person name="Bechman K.B."/>
            <person name="Herman A."/>
            <person name="Abrahante J.E."/>
            <person name="Garbe J."/>
        </authorList>
    </citation>
    <scope>NUCLEOTIDE SEQUENCE</scope>
    <source>
        <strain evidence="1">Duluth1</strain>
        <tissue evidence="1">Whole animal</tissue>
    </source>
</reference>
<comment type="caution">
    <text evidence="1">The sequence shown here is derived from an EMBL/GenBank/DDBJ whole genome shotgun (WGS) entry which is preliminary data.</text>
</comment>